<dbReference type="GO" id="GO:0009055">
    <property type="term" value="F:electron transfer activity"/>
    <property type="evidence" value="ECO:0007669"/>
    <property type="project" value="UniProtKB-UniRule"/>
</dbReference>
<evidence type="ECO:0000313" key="13">
    <source>
        <dbReference type="EMBL" id="RVT64883.1"/>
    </source>
</evidence>
<dbReference type="InterPro" id="IPR002585">
    <property type="entry name" value="Cyt-d_ubiquinol_oxidase_su_1"/>
</dbReference>
<feature type="transmembrane region" description="Helical" evidence="12">
    <location>
        <begin position="95"/>
        <end position="115"/>
    </location>
</feature>
<feature type="transmembrane region" description="Helical" evidence="12">
    <location>
        <begin position="15"/>
        <end position="39"/>
    </location>
</feature>
<dbReference type="PANTHER" id="PTHR30365">
    <property type="entry name" value="CYTOCHROME D UBIQUINOL OXIDASE"/>
    <property type="match status" value="1"/>
</dbReference>
<reference evidence="13 14" key="1">
    <citation type="submission" date="2019-01" db="EMBL/GenBank/DDBJ databases">
        <title>Bacillus sp. M5HDSG1-1, whole genome shotgun sequence.</title>
        <authorList>
            <person name="Tuo L."/>
        </authorList>
    </citation>
    <scope>NUCLEOTIDE SEQUENCE [LARGE SCALE GENOMIC DNA]</scope>
    <source>
        <strain evidence="13 14">M5HDSG1-1</strain>
    </source>
</reference>
<dbReference type="PIRSF" id="PIRSF006446">
    <property type="entry name" value="Cyt_quinol_oxidase_1"/>
    <property type="match status" value="1"/>
</dbReference>
<evidence type="ECO:0000256" key="12">
    <source>
        <dbReference type="PIRNR" id="PIRNR006446"/>
    </source>
</evidence>
<feature type="transmembrane region" description="Helical" evidence="12">
    <location>
        <begin position="317"/>
        <end position="343"/>
    </location>
</feature>
<evidence type="ECO:0000256" key="4">
    <source>
        <dbReference type="ARBA" id="ARBA00022475"/>
    </source>
</evidence>
<evidence type="ECO:0000256" key="9">
    <source>
        <dbReference type="ARBA" id="ARBA00022989"/>
    </source>
</evidence>
<keyword evidence="3 12" id="KW-0813">Transport</keyword>
<dbReference type="GeneID" id="87615895"/>
<dbReference type="Proteomes" id="UP000288024">
    <property type="component" value="Unassembled WGS sequence"/>
</dbReference>
<accession>A0A3S2TUV7</accession>
<evidence type="ECO:0000256" key="3">
    <source>
        <dbReference type="ARBA" id="ARBA00022448"/>
    </source>
</evidence>
<dbReference type="EMBL" id="RZTZ01000002">
    <property type="protein sequence ID" value="RVT64883.1"/>
    <property type="molecule type" value="Genomic_DNA"/>
</dbReference>
<keyword evidence="14" id="KW-1185">Reference proteome</keyword>
<evidence type="ECO:0000256" key="10">
    <source>
        <dbReference type="ARBA" id="ARBA00023004"/>
    </source>
</evidence>
<dbReference type="GO" id="GO:0046872">
    <property type="term" value="F:metal ion binding"/>
    <property type="evidence" value="ECO:0007669"/>
    <property type="project" value="UniProtKB-UniRule"/>
</dbReference>
<keyword evidence="8 12" id="KW-0249">Electron transport</keyword>
<gene>
    <name evidence="13" type="ORF">EM808_05015</name>
</gene>
<dbReference type="RefSeq" id="WP_127736801.1">
    <property type="nucleotide sequence ID" value="NZ_CP196002.1"/>
</dbReference>
<evidence type="ECO:0000256" key="5">
    <source>
        <dbReference type="ARBA" id="ARBA00022617"/>
    </source>
</evidence>
<dbReference type="GO" id="GO:0070069">
    <property type="term" value="C:cytochrome complex"/>
    <property type="evidence" value="ECO:0007669"/>
    <property type="project" value="UniProtKB-UniRule"/>
</dbReference>
<comment type="subcellular location">
    <subcellularLocation>
        <location evidence="1">Cell membrane</location>
        <topology evidence="1">Multi-pass membrane protein</topology>
    </subcellularLocation>
</comment>
<comment type="similarity">
    <text evidence="2 12">Belongs to the cytochrome ubiquinol oxidase subunit 1 family.</text>
</comment>
<feature type="transmembrane region" description="Helical" evidence="12">
    <location>
        <begin position="219"/>
        <end position="236"/>
    </location>
</feature>
<keyword evidence="11 12" id="KW-0472">Membrane</keyword>
<evidence type="ECO:0000256" key="11">
    <source>
        <dbReference type="ARBA" id="ARBA00023136"/>
    </source>
</evidence>
<keyword evidence="4 12" id="KW-1003">Cell membrane</keyword>
<keyword evidence="10 12" id="KW-0408">Iron</keyword>
<comment type="caution">
    <text evidence="13">The sequence shown here is derived from an EMBL/GenBank/DDBJ whole genome shotgun (WGS) entry which is preliminary data.</text>
</comment>
<feature type="transmembrane region" description="Helical" evidence="12">
    <location>
        <begin position="355"/>
        <end position="378"/>
    </location>
</feature>
<keyword evidence="6 12" id="KW-0812">Transmembrane</keyword>
<organism evidence="13 14">
    <name type="scientific">Niallia taxi</name>
    <dbReference type="NCBI Taxonomy" id="2499688"/>
    <lineage>
        <taxon>Bacteria</taxon>
        <taxon>Bacillati</taxon>
        <taxon>Bacillota</taxon>
        <taxon>Bacilli</taxon>
        <taxon>Bacillales</taxon>
        <taxon>Bacillaceae</taxon>
        <taxon>Niallia</taxon>
    </lineage>
</organism>
<feature type="transmembrane region" description="Helical" evidence="12">
    <location>
        <begin position="60"/>
        <end position="83"/>
    </location>
</feature>
<evidence type="ECO:0000256" key="8">
    <source>
        <dbReference type="ARBA" id="ARBA00022982"/>
    </source>
</evidence>
<sequence>MDHLVTARSMFGMTMGFHIIFATIGVGLPLMMLVAEILYQRKKDLDYVIMAKRWTKTFGILLGVGIPTGTIAGLQLSLLWPGFMKVIGEVMALPFQIEIYAFFIEALFMSIYVYAAERIPPWARIISLILVAIGALASAILITNVHAFEGTPQGFNMNNGEITDVDPWKAFFNPTFFVSAGHVAMSAYTTGAFVVAAVSAVKMMKQPFGSRIFQFHQKALVLSLAVGAVFSLLTALNGHESAQKLYEYQPEKLAAAEGLFETQSHAPLAIGGFTDKENKEIVGAIEIPWALSFLAGNSFDTVVTGLNDFPEDYWPPLYIHTLFNAMVGIGSFLILLSFASLAWKYLLKKERFPKFLMWIFVASGPLAILSIECGWIFACTGRQPWTIYRKLSTADSVTTSGNLPLLFFSFMIVYIILGVTVSLVLIYYFRKNTVLKDLNAAKEKEIPLFGSNS</sequence>
<evidence type="ECO:0000256" key="1">
    <source>
        <dbReference type="ARBA" id="ARBA00004651"/>
    </source>
</evidence>
<feature type="transmembrane region" description="Helical" evidence="12">
    <location>
        <begin position="122"/>
        <end position="142"/>
    </location>
</feature>
<keyword evidence="5 12" id="KW-0349">Heme</keyword>
<evidence type="ECO:0000256" key="7">
    <source>
        <dbReference type="ARBA" id="ARBA00022723"/>
    </source>
</evidence>
<name>A0A3S2TUV7_9BACI</name>
<evidence type="ECO:0000313" key="14">
    <source>
        <dbReference type="Proteomes" id="UP000288024"/>
    </source>
</evidence>
<keyword evidence="7 12" id="KW-0479">Metal-binding</keyword>
<dbReference type="GO" id="GO:0016682">
    <property type="term" value="F:oxidoreductase activity, acting on diphenols and related substances as donors, oxygen as acceptor"/>
    <property type="evidence" value="ECO:0007669"/>
    <property type="project" value="TreeGrafter"/>
</dbReference>
<dbReference type="PANTHER" id="PTHR30365:SF14">
    <property type="entry name" value="CYTOCHROME BD MENAQUINOL OXIDASE SUBUNIT I-RELATED"/>
    <property type="match status" value="1"/>
</dbReference>
<feature type="transmembrane region" description="Helical" evidence="12">
    <location>
        <begin position="176"/>
        <end position="198"/>
    </location>
</feature>
<dbReference type="GO" id="GO:0019646">
    <property type="term" value="P:aerobic electron transport chain"/>
    <property type="evidence" value="ECO:0007669"/>
    <property type="project" value="InterPro"/>
</dbReference>
<dbReference type="AlphaFoldDB" id="A0A3S2TUV7"/>
<keyword evidence="9 12" id="KW-1133">Transmembrane helix</keyword>
<evidence type="ECO:0000256" key="6">
    <source>
        <dbReference type="ARBA" id="ARBA00022692"/>
    </source>
</evidence>
<dbReference type="Pfam" id="PF01654">
    <property type="entry name" value="Cyt_bd_oxida_I"/>
    <property type="match status" value="1"/>
</dbReference>
<protein>
    <submittedName>
        <fullName evidence="13">Cytochrome ubiquinol oxidase subunit I</fullName>
    </submittedName>
</protein>
<evidence type="ECO:0000256" key="2">
    <source>
        <dbReference type="ARBA" id="ARBA00009819"/>
    </source>
</evidence>
<feature type="transmembrane region" description="Helical" evidence="12">
    <location>
        <begin position="405"/>
        <end position="429"/>
    </location>
</feature>
<dbReference type="GO" id="GO:0020037">
    <property type="term" value="F:heme binding"/>
    <property type="evidence" value="ECO:0007669"/>
    <property type="project" value="TreeGrafter"/>
</dbReference>
<dbReference type="GO" id="GO:0005886">
    <property type="term" value="C:plasma membrane"/>
    <property type="evidence" value="ECO:0007669"/>
    <property type="project" value="UniProtKB-SubCell"/>
</dbReference>
<proteinExistence type="inferred from homology"/>